<keyword evidence="5 10" id="KW-1133">Transmembrane helix</keyword>
<dbReference type="GO" id="GO:0004930">
    <property type="term" value="F:G protein-coupled receptor activity"/>
    <property type="evidence" value="ECO:0007669"/>
    <property type="project" value="UniProtKB-KW"/>
</dbReference>
<dbReference type="GO" id="GO:0016020">
    <property type="term" value="C:membrane"/>
    <property type="evidence" value="ECO:0007669"/>
    <property type="project" value="UniProtKB-SubCell"/>
</dbReference>
<keyword evidence="3 10" id="KW-0812">Transmembrane</keyword>
<evidence type="ECO:0000256" key="3">
    <source>
        <dbReference type="ARBA" id="ARBA00022692"/>
    </source>
</evidence>
<dbReference type="GO" id="GO:0004984">
    <property type="term" value="F:olfactory receptor activity"/>
    <property type="evidence" value="ECO:0007669"/>
    <property type="project" value="InterPro"/>
</dbReference>
<feature type="transmembrane region" description="Helical" evidence="10">
    <location>
        <begin position="27"/>
        <end position="49"/>
    </location>
</feature>
<dbReference type="PANTHER" id="PTHR48018">
    <property type="entry name" value="OLFACTORY RECEPTOR"/>
    <property type="match status" value="1"/>
</dbReference>
<evidence type="ECO:0000256" key="7">
    <source>
        <dbReference type="ARBA" id="ARBA00023136"/>
    </source>
</evidence>
<keyword evidence="8 11" id="KW-0675">Receptor</keyword>
<protein>
    <submittedName>
        <fullName evidence="11">Olfactory receptor 8K3</fullName>
    </submittedName>
</protein>
<organism evidence="11 12">
    <name type="scientific">Heterocephalus glaber</name>
    <name type="common">Naked mole rat</name>
    <dbReference type="NCBI Taxonomy" id="10181"/>
    <lineage>
        <taxon>Eukaryota</taxon>
        <taxon>Metazoa</taxon>
        <taxon>Chordata</taxon>
        <taxon>Craniata</taxon>
        <taxon>Vertebrata</taxon>
        <taxon>Euteleostomi</taxon>
        <taxon>Mammalia</taxon>
        <taxon>Eutheria</taxon>
        <taxon>Euarchontoglires</taxon>
        <taxon>Glires</taxon>
        <taxon>Rodentia</taxon>
        <taxon>Hystricomorpha</taxon>
        <taxon>Bathyergidae</taxon>
        <taxon>Heterocephalus</taxon>
    </lineage>
</organism>
<dbReference type="InterPro" id="IPR000725">
    <property type="entry name" value="Olfact_rcpt"/>
</dbReference>
<dbReference type="InParanoid" id="G5B4K2"/>
<evidence type="ECO:0000256" key="2">
    <source>
        <dbReference type="ARBA" id="ARBA00022606"/>
    </source>
</evidence>
<dbReference type="Gene3D" id="1.20.1070.10">
    <property type="entry name" value="Rhodopsin 7-helix transmembrane proteins"/>
    <property type="match status" value="1"/>
</dbReference>
<evidence type="ECO:0000313" key="12">
    <source>
        <dbReference type="Proteomes" id="UP000006813"/>
    </source>
</evidence>
<dbReference type="Proteomes" id="UP000006813">
    <property type="component" value="Unassembled WGS sequence"/>
</dbReference>
<sequence length="101" mass="11663">MKNHNLTAVTEFILLGIRYHPELQAPFFLLFLTIYLISVLGKLGMVILIQVDPRLQTLRYFFLRYLTLIDLGYSTAVRPKMLVNVVVNQNTKSLIMVVLHS</sequence>
<evidence type="ECO:0000256" key="1">
    <source>
        <dbReference type="ARBA" id="ARBA00004141"/>
    </source>
</evidence>
<reference evidence="11 12" key="1">
    <citation type="journal article" date="2011" name="Nature">
        <title>Genome sequencing reveals insights into physiology and longevity of the naked mole rat.</title>
        <authorList>
            <person name="Kim E.B."/>
            <person name="Fang X."/>
            <person name="Fushan A.A."/>
            <person name="Huang Z."/>
            <person name="Lobanov A.V."/>
            <person name="Han L."/>
            <person name="Marino S.M."/>
            <person name="Sun X."/>
            <person name="Turanov A.A."/>
            <person name="Yang P."/>
            <person name="Yim S.H."/>
            <person name="Zhao X."/>
            <person name="Kasaikina M.V."/>
            <person name="Stoletzki N."/>
            <person name="Peng C."/>
            <person name="Polak P."/>
            <person name="Xiong Z."/>
            <person name="Kiezun A."/>
            <person name="Zhu Y."/>
            <person name="Chen Y."/>
            <person name="Kryukov G.V."/>
            <person name="Zhang Q."/>
            <person name="Peshkin L."/>
            <person name="Yang L."/>
            <person name="Bronson R.T."/>
            <person name="Buffenstein R."/>
            <person name="Wang B."/>
            <person name="Han C."/>
            <person name="Li Q."/>
            <person name="Chen L."/>
            <person name="Zhao W."/>
            <person name="Sunyaev S.R."/>
            <person name="Park T.J."/>
            <person name="Zhang G."/>
            <person name="Wang J."/>
            <person name="Gladyshev V.N."/>
        </authorList>
    </citation>
    <scope>NUCLEOTIDE SEQUENCE [LARGE SCALE GENOMIC DNA]</scope>
</reference>
<evidence type="ECO:0000256" key="6">
    <source>
        <dbReference type="ARBA" id="ARBA00023040"/>
    </source>
</evidence>
<evidence type="ECO:0000256" key="9">
    <source>
        <dbReference type="ARBA" id="ARBA00023224"/>
    </source>
</evidence>
<evidence type="ECO:0000256" key="4">
    <source>
        <dbReference type="ARBA" id="ARBA00022725"/>
    </source>
</evidence>
<keyword evidence="4" id="KW-0552">Olfaction</keyword>
<dbReference type="AlphaFoldDB" id="G5B4K2"/>
<keyword evidence="7 10" id="KW-0472">Membrane</keyword>
<keyword evidence="2" id="KW-0716">Sensory transduction</keyword>
<evidence type="ECO:0000313" key="11">
    <source>
        <dbReference type="EMBL" id="EHB04213.1"/>
    </source>
</evidence>
<name>G5B4K2_HETGA</name>
<evidence type="ECO:0000256" key="10">
    <source>
        <dbReference type="SAM" id="Phobius"/>
    </source>
</evidence>
<evidence type="ECO:0000256" key="5">
    <source>
        <dbReference type="ARBA" id="ARBA00022989"/>
    </source>
</evidence>
<gene>
    <name evidence="11" type="ORF">GW7_01033</name>
</gene>
<evidence type="ECO:0000256" key="8">
    <source>
        <dbReference type="ARBA" id="ARBA00023170"/>
    </source>
</evidence>
<keyword evidence="9" id="KW-0807">Transducer</keyword>
<dbReference type="Pfam" id="PF13853">
    <property type="entry name" value="7tm_4"/>
    <property type="match status" value="1"/>
</dbReference>
<accession>G5B4K2</accession>
<dbReference type="SUPFAM" id="SSF81321">
    <property type="entry name" value="Family A G protein-coupled receptor-like"/>
    <property type="match status" value="1"/>
</dbReference>
<dbReference type="EMBL" id="JH168474">
    <property type="protein sequence ID" value="EHB04213.1"/>
    <property type="molecule type" value="Genomic_DNA"/>
</dbReference>
<proteinExistence type="predicted"/>
<comment type="subcellular location">
    <subcellularLocation>
        <location evidence="1">Membrane</location>
        <topology evidence="1">Multi-pass membrane protein</topology>
    </subcellularLocation>
</comment>
<keyword evidence="6" id="KW-0297">G-protein coupled receptor</keyword>